<evidence type="ECO:0000256" key="2">
    <source>
        <dbReference type="ARBA" id="ARBA00008335"/>
    </source>
</evidence>
<sequence length="554" mass="59992">MSSASSIDSRIDPDVIEESAPLLNDDSRSSIAPEDAHSLSDDSLADEIEEEELSSRALITVFISLYVGIFLAALDSTIVATLLAHIASEFNEFRSISWIATGYMISLAAFQPLYGKISDIFGRKSVLIACNVMFGVGSILCGLAPNMWFLVFARVVAGCGGGGLTSLTSITLSDIVPLRQRGLLQGLGNVLYGCGAAFGGVVGGLITESFGWRWTFLLQGPIIVLSLMAICFNLKSQPAKEFDGSNFQRIDFLGSLTLVSTLVLFLLAVAIGGNYAPWNSPAVIFTLLLSGVFLMIFVYVELRVAREPVIPLFLLKDRTVFGSSFTSWFMNMIYYSHIYYIAIYLISVQGVSPTKSGSSLIPHIVGDALGSLVVGYYMRKTGRYFPMTCLAAFCMVFGSLLLCFVGTDTSRLLIMVIMFVPGFAFGLYLTITLVGLVAAVPREYQAVSTSIQFGFKGTGSTLGVSISTAIFQNVLAAKLYSRITGPDAEEIISRVKDSIDQVSFLPPDMQDLVVKSYLDSVRAVFVTATLMSVMCAGMCFLMKEHVLHSNVGRK</sequence>
<dbReference type="InterPro" id="IPR011701">
    <property type="entry name" value="MFS"/>
</dbReference>
<dbReference type="AlphaFoldDB" id="A0AAD7QXN1"/>
<feature type="transmembrane region" description="Helical" evidence="8">
    <location>
        <begin position="384"/>
        <end position="407"/>
    </location>
</feature>
<dbReference type="Gene3D" id="1.20.1250.20">
    <property type="entry name" value="MFS general substrate transporter like domains"/>
    <property type="match status" value="2"/>
</dbReference>
<feature type="transmembrane region" description="Helical" evidence="8">
    <location>
        <begin position="282"/>
        <end position="304"/>
    </location>
</feature>
<dbReference type="InterPro" id="IPR020846">
    <property type="entry name" value="MFS_dom"/>
</dbReference>
<dbReference type="RefSeq" id="XP_056045137.1">
    <property type="nucleotide sequence ID" value="XM_056189607.1"/>
</dbReference>
<dbReference type="GO" id="GO:0015174">
    <property type="term" value="F:basic amino acid transmembrane transporter activity"/>
    <property type="evidence" value="ECO:0007669"/>
    <property type="project" value="TreeGrafter"/>
</dbReference>
<dbReference type="GeneID" id="80884773"/>
<evidence type="ECO:0000313" key="10">
    <source>
        <dbReference type="EMBL" id="KAJ8101687.1"/>
    </source>
</evidence>
<proteinExistence type="inferred from homology"/>
<keyword evidence="4 8" id="KW-0812">Transmembrane</keyword>
<gene>
    <name evidence="10" type="ORF">POJ06DRAFT_273987</name>
</gene>
<feature type="transmembrane region" description="Helical" evidence="8">
    <location>
        <begin position="325"/>
        <end position="348"/>
    </location>
</feature>
<comment type="subcellular location">
    <subcellularLocation>
        <location evidence="1">Endomembrane system</location>
        <topology evidence="1">Multi-pass membrane protein</topology>
    </subcellularLocation>
</comment>
<dbReference type="GO" id="GO:0000329">
    <property type="term" value="C:fungal-type vacuole membrane"/>
    <property type="evidence" value="ECO:0007669"/>
    <property type="project" value="TreeGrafter"/>
</dbReference>
<comment type="similarity">
    <text evidence="2">Belongs to the major facilitator superfamily.</text>
</comment>
<feature type="transmembrane region" description="Helical" evidence="8">
    <location>
        <begin position="521"/>
        <end position="541"/>
    </location>
</feature>
<feature type="transmembrane region" description="Helical" evidence="8">
    <location>
        <begin position="57"/>
        <end position="84"/>
    </location>
</feature>
<dbReference type="PROSITE" id="PS50850">
    <property type="entry name" value="MFS"/>
    <property type="match status" value="1"/>
</dbReference>
<evidence type="ECO:0000256" key="5">
    <source>
        <dbReference type="ARBA" id="ARBA00022989"/>
    </source>
</evidence>
<feature type="transmembrane region" description="Helical" evidence="8">
    <location>
        <begin position="184"/>
        <end position="206"/>
    </location>
</feature>
<evidence type="ECO:0000256" key="8">
    <source>
        <dbReference type="SAM" id="Phobius"/>
    </source>
</evidence>
<dbReference type="GO" id="GO:0012505">
    <property type="term" value="C:endomembrane system"/>
    <property type="evidence" value="ECO:0007669"/>
    <property type="project" value="UniProtKB-SubCell"/>
</dbReference>
<feature type="transmembrane region" description="Helical" evidence="8">
    <location>
        <begin position="126"/>
        <end position="145"/>
    </location>
</feature>
<feature type="transmembrane region" description="Helical" evidence="8">
    <location>
        <begin position="413"/>
        <end position="440"/>
    </location>
</feature>
<feature type="domain" description="Major facilitator superfamily (MFS) profile" evidence="9">
    <location>
        <begin position="61"/>
        <end position="547"/>
    </location>
</feature>
<feature type="region of interest" description="Disordered" evidence="7">
    <location>
        <begin position="1"/>
        <end position="40"/>
    </location>
</feature>
<dbReference type="EMBL" id="JARPMG010000003">
    <property type="protein sequence ID" value="KAJ8101687.1"/>
    <property type="molecule type" value="Genomic_DNA"/>
</dbReference>
<evidence type="ECO:0000256" key="6">
    <source>
        <dbReference type="ARBA" id="ARBA00023136"/>
    </source>
</evidence>
<dbReference type="PANTHER" id="PTHR23501">
    <property type="entry name" value="MAJOR FACILITATOR SUPERFAMILY"/>
    <property type="match status" value="1"/>
</dbReference>
<evidence type="ECO:0000259" key="9">
    <source>
        <dbReference type="PROSITE" id="PS50850"/>
    </source>
</evidence>
<dbReference type="Proteomes" id="UP001217417">
    <property type="component" value="Unassembled WGS sequence"/>
</dbReference>
<feature type="transmembrane region" description="Helical" evidence="8">
    <location>
        <begin position="151"/>
        <end position="172"/>
    </location>
</feature>
<dbReference type="SUPFAM" id="SSF103473">
    <property type="entry name" value="MFS general substrate transporter"/>
    <property type="match status" value="1"/>
</dbReference>
<evidence type="ECO:0000313" key="11">
    <source>
        <dbReference type="Proteomes" id="UP001217417"/>
    </source>
</evidence>
<evidence type="ECO:0000256" key="3">
    <source>
        <dbReference type="ARBA" id="ARBA00022448"/>
    </source>
</evidence>
<evidence type="ECO:0000256" key="4">
    <source>
        <dbReference type="ARBA" id="ARBA00022692"/>
    </source>
</evidence>
<keyword evidence="3" id="KW-0813">Transport</keyword>
<feature type="transmembrane region" description="Helical" evidence="8">
    <location>
        <begin position="252"/>
        <end position="276"/>
    </location>
</feature>
<organism evidence="10 11">
    <name type="scientific">Lipomyces tetrasporus</name>
    <dbReference type="NCBI Taxonomy" id="54092"/>
    <lineage>
        <taxon>Eukaryota</taxon>
        <taxon>Fungi</taxon>
        <taxon>Dikarya</taxon>
        <taxon>Ascomycota</taxon>
        <taxon>Saccharomycotina</taxon>
        <taxon>Lipomycetes</taxon>
        <taxon>Lipomycetales</taxon>
        <taxon>Lipomycetaceae</taxon>
        <taxon>Lipomyces</taxon>
    </lineage>
</organism>
<evidence type="ECO:0000256" key="7">
    <source>
        <dbReference type="SAM" id="MobiDB-lite"/>
    </source>
</evidence>
<dbReference type="PANTHER" id="PTHR23501:SF191">
    <property type="entry name" value="VACUOLAR BASIC AMINO ACID TRANSPORTER 4"/>
    <property type="match status" value="1"/>
</dbReference>
<accession>A0AAD7QXN1</accession>
<keyword evidence="5 8" id="KW-1133">Transmembrane helix</keyword>
<reference evidence="10" key="1">
    <citation type="submission" date="2023-03" db="EMBL/GenBank/DDBJ databases">
        <title>Near-Complete genome sequence of Lipomyces tetrasporous NRRL Y-64009, an oleaginous yeast capable of growing on lignocellulosic hydrolysates.</title>
        <authorList>
            <consortium name="Lawrence Berkeley National Laboratory"/>
            <person name="Jagtap S.S."/>
            <person name="Liu J.-J."/>
            <person name="Walukiewicz H.E."/>
            <person name="Pangilinan J."/>
            <person name="Lipzen A."/>
            <person name="Ahrendt S."/>
            <person name="Koriabine M."/>
            <person name="Cobaugh K."/>
            <person name="Salamov A."/>
            <person name="Yoshinaga Y."/>
            <person name="Ng V."/>
            <person name="Daum C."/>
            <person name="Grigoriev I.V."/>
            <person name="Slininger P.J."/>
            <person name="Dien B.S."/>
            <person name="Jin Y.-S."/>
            <person name="Rao C.V."/>
        </authorList>
    </citation>
    <scope>NUCLEOTIDE SEQUENCE</scope>
    <source>
        <strain evidence="10">NRRL Y-64009</strain>
    </source>
</reference>
<dbReference type="InterPro" id="IPR036259">
    <property type="entry name" value="MFS_trans_sf"/>
</dbReference>
<feature type="transmembrane region" description="Helical" evidence="8">
    <location>
        <begin position="212"/>
        <end position="232"/>
    </location>
</feature>
<name>A0AAD7QXN1_9ASCO</name>
<dbReference type="Pfam" id="PF07690">
    <property type="entry name" value="MFS_1"/>
    <property type="match status" value="1"/>
</dbReference>
<feature type="transmembrane region" description="Helical" evidence="8">
    <location>
        <begin position="96"/>
        <end position="114"/>
    </location>
</feature>
<protein>
    <submittedName>
        <fullName evidence="10">Major facilitator superfamily domain-containing protein</fullName>
    </submittedName>
</protein>
<dbReference type="CDD" id="cd17502">
    <property type="entry name" value="MFS_Azr1_MDR_like"/>
    <property type="match status" value="1"/>
</dbReference>
<comment type="caution">
    <text evidence="10">The sequence shown here is derived from an EMBL/GenBank/DDBJ whole genome shotgun (WGS) entry which is preliminary data.</text>
</comment>
<keyword evidence="11" id="KW-1185">Reference proteome</keyword>
<evidence type="ECO:0000256" key="1">
    <source>
        <dbReference type="ARBA" id="ARBA00004127"/>
    </source>
</evidence>
<feature type="transmembrane region" description="Helical" evidence="8">
    <location>
        <begin position="360"/>
        <end position="377"/>
    </location>
</feature>
<keyword evidence="6 8" id="KW-0472">Membrane</keyword>